<organism evidence="4 5">
    <name type="scientific">Pseudonocardia hispaniensis</name>
    <dbReference type="NCBI Taxonomy" id="904933"/>
    <lineage>
        <taxon>Bacteria</taxon>
        <taxon>Bacillati</taxon>
        <taxon>Actinomycetota</taxon>
        <taxon>Actinomycetes</taxon>
        <taxon>Pseudonocardiales</taxon>
        <taxon>Pseudonocardiaceae</taxon>
        <taxon>Pseudonocardia</taxon>
    </lineage>
</organism>
<dbReference type="EMBL" id="JBHSQW010000039">
    <property type="protein sequence ID" value="MFC5996401.1"/>
    <property type="molecule type" value="Genomic_DNA"/>
</dbReference>
<dbReference type="PANTHER" id="PTHR33495:SF2">
    <property type="entry name" value="ANTI-SIGMA FACTOR ANTAGONIST TM_1081-RELATED"/>
    <property type="match status" value="1"/>
</dbReference>
<dbReference type="InterPro" id="IPR002645">
    <property type="entry name" value="STAS_dom"/>
</dbReference>
<dbReference type="Gene3D" id="3.30.750.24">
    <property type="entry name" value="STAS domain"/>
    <property type="match status" value="1"/>
</dbReference>
<sequence length="137" mass="14145">MADTHAPFPGDPSPIRRASEVDGQITVAVTAPAPGTAVITVGGELDMLTSPQLRAVMLDQLGPGGALELIVLGLNDVTFLGTSGLAVLIEIREAAFEAGVGLRLVCTGHRVLRPLSIAGLLPMFDIRGSVEEALEPP</sequence>
<evidence type="ECO:0000256" key="2">
    <source>
        <dbReference type="RuleBase" id="RU003749"/>
    </source>
</evidence>
<evidence type="ECO:0000259" key="3">
    <source>
        <dbReference type="PROSITE" id="PS50801"/>
    </source>
</evidence>
<dbReference type="PROSITE" id="PS50801">
    <property type="entry name" value="STAS"/>
    <property type="match status" value="1"/>
</dbReference>
<gene>
    <name evidence="4" type="ORF">ACFQE5_19540</name>
</gene>
<dbReference type="SUPFAM" id="SSF52091">
    <property type="entry name" value="SpoIIaa-like"/>
    <property type="match status" value="1"/>
</dbReference>
<feature type="domain" description="STAS" evidence="3">
    <location>
        <begin position="34"/>
        <end position="137"/>
    </location>
</feature>
<comment type="similarity">
    <text evidence="1 2">Belongs to the anti-sigma-factor antagonist family.</text>
</comment>
<protein>
    <recommendedName>
        <fullName evidence="2">Anti-sigma factor antagonist</fullName>
    </recommendedName>
</protein>
<dbReference type="NCBIfam" id="TIGR00377">
    <property type="entry name" value="ant_ant_sig"/>
    <property type="match status" value="1"/>
</dbReference>
<dbReference type="PANTHER" id="PTHR33495">
    <property type="entry name" value="ANTI-SIGMA FACTOR ANTAGONIST TM_1081-RELATED-RELATED"/>
    <property type="match status" value="1"/>
</dbReference>
<proteinExistence type="inferred from homology"/>
<reference evidence="5" key="1">
    <citation type="journal article" date="2019" name="Int. J. Syst. Evol. Microbiol.">
        <title>The Global Catalogue of Microorganisms (GCM) 10K type strain sequencing project: providing services to taxonomists for standard genome sequencing and annotation.</title>
        <authorList>
            <consortium name="The Broad Institute Genomics Platform"/>
            <consortium name="The Broad Institute Genome Sequencing Center for Infectious Disease"/>
            <person name="Wu L."/>
            <person name="Ma J."/>
        </authorList>
    </citation>
    <scope>NUCLEOTIDE SEQUENCE [LARGE SCALE GENOMIC DNA]</scope>
    <source>
        <strain evidence="5">CCM 8391</strain>
    </source>
</reference>
<comment type="caution">
    <text evidence="4">The sequence shown here is derived from an EMBL/GenBank/DDBJ whole genome shotgun (WGS) entry which is preliminary data.</text>
</comment>
<dbReference type="Proteomes" id="UP001596302">
    <property type="component" value="Unassembled WGS sequence"/>
</dbReference>
<accession>A0ABW1J699</accession>
<dbReference type="Pfam" id="PF01740">
    <property type="entry name" value="STAS"/>
    <property type="match status" value="1"/>
</dbReference>
<evidence type="ECO:0000256" key="1">
    <source>
        <dbReference type="ARBA" id="ARBA00009013"/>
    </source>
</evidence>
<evidence type="ECO:0000313" key="4">
    <source>
        <dbReference type="EMBL" id="MFC5996401.1"/>
    </source>
</evidence>
<dbReference type="InterPro" id="IPR036513">
    <property type="entry name" value="STAS_dom_sf"/>
</dbReference>
<evidence type="ECO:0000313" key="5">
    <source>
        <dbReference type="Proteomes" id="UP001596302"/>
    </source>
</evidence>
<dbReference type="InterPro" id="IPR003658">
    <property type="entry name" value="Anti-sigma_ant"/>
</dbReference>
<dbReference type="RefSeq" id="WP_379587044.1">
    <property type="nucleotide sequence ID" value="NZ_JBHSQW010000039.1"/>
</dbReference>
<dbReference type="CDD" id="cd07043">
    <property type="entry name" value="STAS_anti-anti-sigma_factors"/>
    <property type="match status" value="1"/>
</dbReference>
<keyword evidence="5" id="KW-1185">Reference proteome</keyword>
<name>A0ABW1J699_9PSEU</name>